<dbReference type="EMBL" id="SOFP01000023">
    <property type="protein sequence ID" value="TFC18171.1"/>
    <property type="molecule type" value="Genomic_DNA"/>
</dbReference>
<dbReference type="OrthoDB" id="3401849at2"/>
<comment type="caution">
    <text evidence="2">The sequence shown here is derived from an EMBL/GenBank/DDBJ whole genome shotgun (WGS) entry which is preliminary data.</text>
</comment>
<organism evidence="2 3">
    <name type="scientific">Cryobacterium algoritolerans</name>
    <dbReference type="NCBI Taxonomy" id="1259184"/>
    <lineage>
        <taxon>Bacteria</taxon>
        <taxon>Bacillati</taxon>
        <taxon>Actinomycetota</taxon>
        <taxon>Actinomycetes</taxon>
        <taxon>Micrococcales</taxon>
        <taxon>Microbacteriaceae</taxon>
        <taxon>Cryobacterium</taxon>
    </lineage>
</organism>
<feature type="domain" description="HTH arsR-type" evidence="1">
    <location>
        <begin position="12"/>
        <end position="56"/>
    </location>
</feature>
<evidence type="ECO:0000313" key="2">
    <source>
        <dbReference type="EMBL" id="TFC18171.1"/>
    </source>
</evidence>
<proteinExistence type="predicted"/>
<gene>
    <name evidence="2" type="ORF">E3O19_04990</name>
</gene>
<protein>
    <submittedName>
        <fullName evidence="2">ArsR family transcriptional regulator</fullName>
    </submittedName>
</protein>
<reference evidence="2 3" key="1">
    <citation type="submission" date="2019-03" db="EMBL/GenBank/DDBJ databases">
        <title>Genomics of glacier-inhabiting Cryobacterium strains.</title>
        <authorList>
            <person name="Liu Q."/>
            <person name="Xin Y.-H."/>
        </authorList>
    </citation>
    <scope>NUCLEOTIDE SEQUENCE [LARGE SCALE GENOMIC DNA]</scope>
    <source>
        <strain evidence="2 3">MDT1-3</strain>
    </source>
</reference>
<dbReference type="GO" id="GO:0003700">
    <property type="term" value="F:DNA-binding transcription factor activity"/>
    <property type="evidence" value="ECO:0007669"/>
    <property type="project" value="InterPro"/>
</dbReference>
<evidence type="ECO:0000259" key="1">
    <source>
        <dbReference type="Pfam" id="PF01022"/>
    </source>
</evidence>
<dbReference type="CDD" id="cd00090">
    <property type="entry name" value="HTH_ARSR"/>
    <property type="match status" value="1"/>
</dbReference>
<dbReference type="SUPFAM" id="SSF46785">
    <property type="entry name" value="Winged helix' DNA-binding domain"/>
    <property type="match status" value="1"/>
</dbReference>
<name>A0A4R8WWD9_9MICO</name>
<dbReference type="Proteomes" id="UP000298412">
    <property type="component" value="Unassembled WGS sequence"/>
</dbReference>
<dbReference type="InterPro" id="IPR036388">
    <property type="entry name" value="WH-like_DNA-bd_sf"/>
</dbReference>
<dbReference type="AlphaFoldDB" id="A0A4R8WWD9"/>
<dbReference type="Gene3D" id="1.10.10.10">
    <property type="entry name" value="Winged helix-like DNA-binding domain superfamily/Winged helix DNA-binding domain"/>
    <property type="match status" value="1"/>
</dbReference>
<dbReference type="InterPro" id="IPR001845">
    <property type="entry name" value="HTH_ArsR_DNA-bd_dom"/>
</dbReference>
<dbReference type="InterPro" id="IPR036390">
    <property type="entry name" value="WH_DNA-bd_sf"/>
</dbReference>
<evidence type="ECO:0000313" key="3">
    <source>
        <dbReference type="Proteomes" id="UP000298412"/>
    </source>
</evidence>
<dbReference type="Pfam" id="PF01022">
    <property type="entry name" value="HTH_5"/>
    <property type="match status" value="1"/>
</dbReference>
<accession>A0A4R8WWD9</accession>
<sequence length="77" mass="8245">MLTMASRLDVADPTRSRILLSLLDQPGYLAKLPRDLELARSNVSNHLSCRRGCGVVAAVPEARSTAISALLSVGVNR</sequence>
<dbReference type="InterPro" id="IPR011991">
    <property type="entry name" value="ArsR-like_HTH"/>
</dbReference>
<keyword evidence="3" id="KW-1185">Reference proteome</keyword>